<feature type="compositionally biased region" description="Low complexity" evidence="1">
    <location>
        <begin position="497"/>
        <end position="507"/>
    </location>
</feature>
<dbReference type="Proteomes" id="UP000012174">
    <property type="component" value="Unassembled WGS sequence"/>
</dbReference>
<dbReference type="AlphaFoldDB" id="M7SEE5"/>
<evidence type="ECO:0000313" key="3">
    <source>
        <dbReference type="EMBL" id="EMR64599.1"/>
    </source>
</evidence>
<evidence type="ECO:0000256" key="2">
    <source>
        <dbReference type="SAM" id="Phobius"/>
    </source>
</evidence>
<feature type="region of interest" description="Disordered" evidence="1">
    <location>
        <begin position="621"/>
        <end position="660"/>
    </location>
</feature>
<sequence length="691" mass="72603">MTPGPSFTIPSPTVPTAFIPSPRPRLPTRTANSERPKLDLITDFSVGIPLKMRFQSPQLGALGVTFTALRLMQFVSLVTVIGLVANFIDEITSAQLGVPDVMVGTVTVASLAVLYVMVSYILYYDSLLPLLIAVGSDFAMMIAFIVVAATSGKSLNMLECPALPEPASKSSSEAVTFTVSVPPSSTSTSTDNNNNNSGVGSSSVNSYTSYGYRLARAVAANKKPTVDYLSFVAKDQPHCYEIKTVWGLGIALCVLFAFSSIVCAGLWRRVKGPSSAANKDIEGAAAADEDNNSATGAYDDDGGGVRDISAPTNLGGGGTRTAVAAATPTGPTRLGPQTRLSLLPPPTTAPDPDLNLNLHPDSDFDSDAYPTTAPIMPILSTHEQQQLQQESLISRRPVPAPAPPIPSVVVHASATSGPMTLVVGRSLTDNLQPSFYQQPQPQHHIAPSAGTAFGGSSDTNPGNPTIQMPFSTPDPTLRSVPSHAATTTIVPPPPTSMPSRESSSSPTEAFIPIMHRRVPSPPPPVVTTTTSSDTTNTKTRIVIPPIPPTPDSDDEGFTPVTPGSAGGVAVPRRNNTLKSPRSAGGGGMRAFDALGIPVVARGTLGRVRSRKVTIVDPSKERYNDYGDDDGFEDDVPLTPAGAQGRDLEKGGMSGGDANGSRKTMRRTLFGLIEGWWDLGLLERGKSLRRKG</sequence>
<organism evidence="3 4">
    <name type="scientific">Eutypa lata (strain UCR-EL1)</name>
    <name type="common">Grapevine dieback disease fungus</name>
    <name type="synonym">Eutypa armeniacae</name>
    <dbReference type="NCBI Taxonomy" id="1287681"/>
    <lineage>
        <taxon>Eukaryota</taxon>
        <taxon>Fungi</taxon>
        <taxon>Dikarya</taxon>
        <taxon>Ascomycota</taxon>
        <taxon>Pezizomycotina</taxon>
        <taxon>Sordariomycetes</taxon>
        <taxon>Xylariomycetidae</taxon>
        <taxon>Xylariales</taxon>
        <taxon>Diatrypaceae</taxon>
        <taxon>Eutypa</taxon>
    </lineage>
</organism>
<name>M7SEE5_EUTLA</name>
<keyword evidence="2" id="KW-1133">Transmembrane helix</keyword>
<dbReference type="EMBL" id="KB707041">
    <property type="protein sequence ID" value="EMR64599.1"/>
    <property type="molecule type" value="Genomic_DNA"/>
</dbReference>
<feature type="transmembrane region" description="Helical" evidence="2">
    <location>
        <begin position="130"/>
        <end position="149"/>
    </location>
</feature>
<evidence type="ECO:0000256" key="1">
    <source>
        <dbReference type="SAM" id="MobiDB-lite"/>
    </source>
</evidence>
<dbReference type="eggNOG" id="ENOG502SPG3">
    <property type="taxonomic scope" value="Eukaryota"/>
</dbReference>
<feature type="compositionally biased region" description="Polar residues" evidence="1">
    <location>
        <begin position="454"/>
        <end position="474"/>
    </location>
</feature>
<keyword evidence="4" id="KW-1185">Reference proteome</keyword>
<feature type="compositionally biased region" description="Acidic residues" evidence="1">
    <location>
        <begin position="625"/>
        <end position="635"/>
    </location>
</feature>
<dbReference type="KEGG" id="ela:UCREL1_8434"/>
<feature type="compositionally biased region" description="Low complexity" evidence="1">
    <location>
        <begin position="526"/>
        <end position="543"/>
    </location>
</feature>
<feature type="transmembrane region" description="Helical" evidence="2">
    <location>
        <begin position="245"/>
        <end position="267"/>
    </location>
</feature>
<feature type="region of interest" description="Disordered" evidence="1">
    <location>
        <begin position="437"/>
        <end position="584"/>
    </location>
</feature>
<keyword evidence="2" id="KW-0812">Transmembrane</keyword>
<keyword evidence="2" id="KW-0472">Membrane</keyword>
<dbReference type="HOGENOM" id="CLU_398496_0_0_1"/>
<feature type="transmembrane region" description="Helical" evidence="2">
    <location>
        <begin position="59"/>
        <end position="81"/>
    </location>
</feature>
<accession>M7SEE5</accession>
<feature type="transmembrane region" description="Helical" evidence="2">
    <location>
        <begin position="101"/>
        <end position="123"/>
    </location>
</feature>
<feature type="region of interest" description="Disordered" evidence="1">
    <location>
        <begin position="286"/>
        <end position="351"/>
    </location>
</feature>
<gene>
    <name evidence="3" type="ORF">UCREL1_8434</name>
</gene>
<feature type="compositionally biased region" description="Low complexity" evidence="1">
    <location>
        <begin position="320"/>
        <end position="333"/>
    </location>
</feature>
<dbReference type="OMA" id="MANFINE"/>
<reference evidence="4" key="1">
    <citation type="journal article" date="2013" name="Genome Announc.">
        <title>Draft genome sequence of the grapevine dieback fungus Eutypa lata UCR-EL1.</title>
        <authorList>
            <person name="Blanco-Ulate B."/>
            <person name="Rolshausen P.E."/>
            <person name="Cantu D."/>
        </authorList>
    </citation>
    <scope>NUCLEOTIDE SEQUENCE [LARGE SCALE GENOMIC DNA]</scope>
    <source>
        <strain evidence="4">UCR-EL1</strain>
    </source>
</reference>
<dbReference type="OrthoDB" id="5366688at2759"/>
<feature type="region of interest" description="Disordered" evidence="1">
    <location>
        <begin position="182"/>
        <end position="203"/>
    </location>
</feature>
<protein>
    <submittedName>
        <fullName evidence="3">Uncharacterized protein</fullName>
    </submittedName>
</protein>
<proteinExistence type="predicted"/>
<evidence type="ECO:0000313" key="4">
    <source>
        <dbReference type="Proteomes" id="UP000012174"/>
    </source>
</evidence>